<evidence type="ECO:0000313" key="3">
    <source>
        <dbReference type="EMBL" id="KRM29109.1"/>
    </source>
</evidence>
<evidence type="ECO:0000313" key="4">
    <source>
        <dbReference type="Proteomes" id="UP000050949"/>
    </source>
</evidence>
<gene>
    <name evidence="3" type="ORF">FC91_GL001066</name>
</gene>
<dbReference type="EMBL" id="AZFW01000018">
    <property type="protein sequence ID" value="KRM29109.1"/>
    <property type="molecule type" value="Genomic_DNA"/>
</dbReference>
<protein>
    <recommendedName>
        <fullName evidence="2">S-layer protein C-terminal domain-containing protein</fullName>
    </recommendedName>
</protein>
<dbReference type="PATRIC" id="fig|1122147.4.peg.1104"/>
<dbReference type="RefSeq" id="WP_027829158.1">
    <property type="nucleotide sequence ID" value="NZ_AUEH01000043.1"/>
</dbReference>
<dbReference type="InterPro" id="IPR024968">
    <property type="entry name" value="SlpA_C_lactobacillus"/>
</dbReference>
<organism evidence="3 4">
    <name type="scientific">Schleiferilactobacillus harbinensis DSM 16991</name>
    <dbReference type="NCBI Taxonomy" id="1122147"/>
    <lineage>
        <taxon>Bacteria</taxon>
        <taxon>Bacillati</taxon>
        <taxon>Bacillota</taxon>
        <taxon>Bacilli</taxon>
        <taxon>Lactobacillales</taxon>
        <taxon>Lactobacillaceae</taxon>
        <taxon>Schleiferilactobacillus</taxon>
    </lineage>
</organism>
<comment type="caution">
    <text evidence="3">The sequence shown here is derived from an EMBL/GenBank/DDBJ whole genome shotgun (WGS) entry which is preliminary data.</text>
</comment>
<sequence length="188" mass="20686">MKKTIVTLLAASLLAGGAVIITNDLASAPVQAATVTKDGFKMAPLLDAQVVVNNTKGAQVYSDIAMTKPIQGKVLAFASRWVATDAVTTDTGYRRGFRLGGNQYVKLADANYYTVKERFNGVYTVSVLNHPTWGTAVYNRQFKPIRILPDQSRWRVYGSYFLHGKTYFDLGGQQYISKEYGAMEVLGN</sequence>
<name>A0A0R1XI62_9LACO</name>
<evidence type="ECO:0000259" key="2">
    <source>
        <dbReference type="Pfam" id="PF03217"/>
    </source>
</evidence>
<dbReference type="AlphaFoldDB" id="A0A0R1XI62"/>
<proteinExistence type="predicted"/>
<dbReference type="Pfam" id="PF03217">
    <property type="entry name" value="SlpA"/>
    <property type="match status" value="1"/>
</dbReference>
<feature type="signal peptide" evidence="1">
    <location>
        <begin position="1"/>
        <end position="32"/>
    </location>
</feature>
<reference evidence="3 4" key="1">
    <citation type="journal article" date="2015" name="Genome Announc.">
        <title>Expanding the biotechnology potential of lactobacilli through comparative genomics of 213 strains and associated genera.</title>
        <authorList>
            <person name="Sun Z."/>
            <person name="Harris H.M."/>
            <person name="McCann A."/>
            <person name="Guo C."/>
            <person name="Argimon S."/>
            <person name="Zhang W."/>
            <person name="Yang X."/>
            <person name="Jeffery I.B."/>
            <person name="Cooney J.C."/>
            <person name="Kagawa T.F."/>
            <person name="Liu W."/>
            <person name="Song Y."/>
            <person name="Salvetti E."/>
            <person name="Wrobel A."/>
            <person name="Rasinkangas P."/>
            <person name="Parkhill J."/>
            <person name="Rea M.C."/>
            <person name="O'Sullivan O."/>
            <person name="Ritari J."/>
            <person name="Douillard F.P."/>
            <person name="Paul Ross R."/>
            <person name="Yang R."/>
            <person name="Briner A.E."/>
            <person name="Felis G.E."/>
            <person name="de Vos W.M."/>
            <person name="Barrangou R."/>
            <person name="Klaenhammer T.R."/>
            <person name="Caufield P.W."/>
            <person name="Cui Y."/>
            <person name="Zhang H."/>
            <person name="O'Toole P.W."/>
        </authorList>
    </citation>
    <scope>NUCLEOTIDE SEQUENCE [LARGE SCALE GENOMIC DNA]</scope>
    <source>
        <strain evidence="3 4">DSM 16991</strain>
    </source>
</reference>
<feature type="chain" id="PRO_5006413273" description="S-layer protein C-terminal domain-containing protein" evidence="1">
    <location>
        <begin position="33"/>
        <end position="188"/>
    </location>
</feature>
<accession>A0A0R1XI62</accession>
<feature type="domain" description="S-layer protein C-terminal" evidence="2">
    <location>
        <begin position="136"/>
        <end position="176"/>
    </location>
</feature>
<evidence type="ECO:0000256" key="1">
    <source>
        <dbReference type="SAM" id="SignalP"/>
    </source>
</evidence>
<keyword evidence="1" id="KW-0732">Signal</keyword>
<dbReference type="Proteomes" id="UP000050949">
    <property type="component" value="Unassembled WGS sequence"/>
</dbReference>